<organism evidence="1 2">
    <name type="scientific">Hyalangium minutum</name>
    <dbReference type="NCBI Taxonomy" id="394096"/>
    <lineage>
        <taxon>Bacteria</taxon>
        <taxon>Pseudomonadati</taxon>
        <taxon>Myxococcota</taxon>
        <taxon>Myxococcia</taxon>
        <taxon>Myxococcales</taxon>
        <taxon>Cystobacterineae</taxon>
        <taxon>Archangiaceae</taxon>
        <taxon>Hyalangium</taxon>
    </lineage>
</organism>
<evidence type="ECO:0008006" key="3">
    <source>
        <dbReference type="Google" id="ProtNLM"/>
    </source>
</evidence>
<gene>
    <name evidence="1" type="ORF">DB31_3004</name>
</gene>
<proteinExistence type="predicted"/>
<dbReference type="EMBL" id="JMCB01000019">
    <property type="protein sequence ID" value="KFE62945.1"/>
    <property type="molecule type" value="Genomic_DNA"/>
</dbReference>
<dbReference type="AlphaFoldDB" id="A0A085W5I2"/>
<sequence length="150" mass="16446">MLSVLSVSPGRPKSEQERRDELLYALEKILELPAADLRATLDRASALIGNLLHAEKVDSFLLEPQTQTLVAIGTSDTPMVRKQKSLGLDRLQLANRGNVVKVFETGQPGLSGHLEEDPEELPGLKYGLGIRSYIAVPFEVEGVRRGVLEC</sequence>
<dbReference type="STRING" id="394096.DB31_3004"/>
<protein>
    <recommendedName>
        <fullName evidence="3">GAF domain-containing protein</fullName>
    </recommendedName>
</protein>
<dbReference type="Gene3D" id="3.30.450.40">
    <property type="match status" value="1"/>
</dbReference>
<evidence type="ECO:0000313" key="2">
    <source>
        <dbReference type="Proteomes" id="UP000028725"/>
    </source>
</evidence>
<keyword evidence="2" id="KW-1185">Reference proteome</keyword>
<dbReference type="InterPro" id="IPR029016">
    <property type="entry name" value="GAF-like_dom_sf"/>
</dbReference>
<dbReference type="Proteomes" id="UP000028725">
    <property type="component" value="Unassembled WGS sequence"/>
</dbReference>
<accession>A0A085W5I2</accession>
<name>A0A085W5I2_9BACT</name>
<evidence type="ECO:0000313" key="1">
    <source>
        <dbReference type="EMBL" id="KFE62945.1"/>
    </source>
</evidence>
<reference evidence="1 2" key="1">
    <citation type="submission" date="2014-04" db="EMBL/GenBank/DDBJ databases">
        <title>Genome assembly of Hyalangium minutum DSM 14724.</title>
        <authorList>
            <person name="Sharma G."/>
            <person name="Subramanian S."/>
        </authorList>
    </citation>
    <scope>NUCLEOTIDE SEQUENCE [LARGE SCALE GENOMIC DNA]</scope>
    <source>
        <strain evidence="1 2">DSM 14724</strain>
    </source>
</reference>
<dbReference type="SUPFAM" id="SSF55781">
    <property type="entry name" value="GAF domain-like"/>
    <property type="match status" value="1"/>
</dbReference>
<comment type="caution">
    <text evidence="1">The sequence shown here is derived from an EMBL/GenBank/DDBJ whole genome shotgun (WGS) entry which is preliminary data.</text>
</comment>